<protein>
    <recommendedName>
        <fullName evidence="3">Resolvase/invertase-type recombinase catalytic domain-containing protein</fullName>
    </recommendedName>
</protein>
<dbReference type="HOGENOM" id="CLU_3234647_0_0_10"/>
<name>W8F4N8_9BACT</name>
<dbReference type="GO" id="GO:0003677">
    <property type="term" value="F:DNA binding"/>
    <property type="evidence" value="ECO:0007669"/>
    <property type="project" value="InterPro"/>
</dbReference>
<evidence type="ECO:0000313" key="1">
    <source>
        <dbReference type="EMBL" id="AHJ98972.1"/>
    </source>
</evidence>
<dbReference type="Proteomes" id="UP000019423">
    <property type="component" value="Chromosome"/>
</dbReference>
<accession>W8F4N8</accession>
<dbReference type="EMBL" id="CP007145">
    <property type="protein sequence ID" value="AHJ98972.1"/>
    <property type="molecule type" value="Genomic_DNA"/>
</dbReference>
<dbReference type="InterPro" id="IPR036162">
    <property type="entry name" value="Resolvase-like_N_sf"/>
</dbReference>
<reference evidence="1 2" key="1">
    <citation type="submission" date="2014-01" db="EMBL/GenBank/DDBJ databases">
        <title>Complete genome sequence of ionizing-radiation resistance bacterium Hymenobacter swuensis DY53.</title>
        <authorList>
            <person name="Jung J.-H."/>
            <person name="Jeong S.-W."/>
            <person name="Joe M.-H."/>
            <person name="Cho y.-j."/>
            <person name="Kim M.-K."/>
            <person name="Lim S.-Y."/>
        </authorList>
    </citation>
    <scope>NUCLEOTIDE SEQUENCE [LARGE SCALE GENOMIC DNA]</scope>
    <source>
        <strain evidence="1 2">DY53</strain>
    </source>
</reference>
<dbReference type="AlphaFoldDB" id="W8F4N8"/>
<evidence type="ECO:0008006" key="3">
    <source>
        <dbReference type="Google" id="ProtNLM"/>
    </source>
</evidence>
<dbReference type="GO" id="GO:0000150">
    <property type="term" value="F:DNA strand exchange activity"/>
    <property type="evidence" value="ECO:0007669"/>
    <property type="project" value="InterPro"/>
</dbReference>
<dbReference type="Gene3D" id="3.40.50.1390">
    <property type="entry name" value="Resolvase, N-terminal catalytic domain"/>
    <property type="match status" value="1"/>
</dbReference>
<sequence>MMRDAQRRCFDLVRVWDLSRFSREGIEKVFEHTSLLTQCDVSF</sequence>
<keyword evidence="2" id="KW-1185">Reference proteome</keyword>
<dbReference type="PATRIC" id="fig|1227739.3.peg.3539"/>
<gene>
    <name evidence="1" type="ORF">Hsw_3377</name>
</gene>
<evidence type="ECO:0000313" key="2">
    <source>
        <dbReference type="Proteomes" id="UP000019423"/>
    </source>
</evidence>
<proteinExistence type="predicted"/>
<dbReference type="KEGG" id="hsw:Hsw_3377"/>
<organism evidence="1 2">
    <name type="scientific">Hymenobacter swuensis DY53</name>
    <dbReference type="NCBI Taxonomy" id="1227739"/>
    <lineage>
        <taxon>Bacteria</taxon>
        <taxon>Pseudomonadati</taxon>
        <taxon>Bacteroidota</taxon>
        <taxon>Cytophagia</taxon>
        <taxon>Cytophagales</taxon>
        <taxon>Hymenobacteraceae</taxon>
        <taxon>Hymenobacter</taxon>
    </lineage>
</organism>